<dbReference type="EMBL" id="UOFE01000034">
    <property type="protein sequence ID" value="VAW53340.1"/>
    <property type="molecule type" value="Genomic_DNA"/>
</dbReference>
<evidence type="ECO:0000313" key="1">
    <source>
        <dbReference type="EMBL" id="VAW53340.1"/>
    </source>
</evidence>
<gene>
    <name evidence="1" type="ORF">MNBD_GAMMA05-310</name>
</gene>
<organism evidence="1">
    <name type="scientific">hydrothermal vent metagenome</name>
    <dbReference type="NCBI Taxonomy" id="652676"/>
    <lineage>
        <taxon>unclassified sequences</taxon>
        <taxon>metagenomes</taxon>
        <taxon>ecological metagenomes</taxon>
    </lineage>
</organism>
<dbReference type="AlphaFoldDB" id="A0A3B0WLC7"/>
<proteinExistence type="predicted"/>
<accession>A0A3B0WLC7</accession>
<protein>
    <submittedName>
        <fullName evidence="1">Uncharacterized protein</fullName>
    </submittedName>
</protein>
<name>A0A3B0WLC7_9ZZZZ</name>
<reference evidence="1" key="1">
    <citation type="submission" date="2018-06" db="EMBL/GenBank/DDBJ databases">
        <authorList>
            <person name="Zhirakovskaya E."/>
        </authorList>
    </citation>
    <scope>NUCLEOTIDE SEQUENCE</scope>
</reference>
<sequence>MCHFQKFCFIISLFMYPAVSVLASDLGREKRLADEVVGEYLTMYMPKWITLLC</sequence>